<gene>
    <name evidence="2" type="ORF">Goari_014728</name>
</gene>
<evidence type="ECO:0000313" key="3">
    <source>
        <dbReference type="Proteomes" id="UP000593577"/>
    </source>
</evidence>
<keyword evidence="3" id="KW-1185">Reference proteome</keyword>
<evidence type="ECO:0000256" key="1">
    <source>
        <dbReference type="SAM" id="MobiDB-lite"/>
    </source>
</evidence>
<reference evidence="2 3" key="1">
    <citation type="journal article" date="2019" name="Genome Biol. Evol.">
        <title>Insights into the evolution of the New World diploid cottons (Gossypium, subgenus Houzingenia) based on genome sequencing.</title>
        <authorList>
            <person name="Grover C.E."/>
            <person name="Arick M.A. 2nd"/>
            <person name="Thrash A."/>
            <person name="Conover J.L."/>
            <person name="Sanders W.S."/>
            <person name="Peterson D.G."/>
            <person name="Frelichowski J.E."/>
            <person name="Scheffler J.A."/>
            <person name="Scheffler B.E."/>
            <person name="Wendel J.F."/>
        </authorList>
    </citation>
    <scope>NUCLEOTIDE SEQUENCE [LARGE SCALE GENOMIC DNA]</scope>
    <source>
        <strain evidence="2">185</strain>
        <tissue evidence="2">Leaf</tissue>
    </source>
</reference>
<feature type="region of interest" description="Disordered" evidence="1">
    <location>
        <begin position="37"/>
        <end position="63"/>
    </location>
</feature>
<dbReference type="Proteomes" id="UP000593577">
    <property type="component" value="Unassembled WGS sequence"/>
</dbReference>
<accession>A0A7J8XIU2</accession>
<name>A0A7J8XIU2_GOSAI</name>
<protein>
    <submittedName>
        <fullName evidence="2">Uncharacterized protein</fullName>
    </submittedName>
</protein>
<feature type="compositionally biased region" description="Low complexity" evidence="1">
    <location>
        <begin position="37"/>
        <end position="51"/>
    </location>
</feature>
<dbReference type="AlphaFoldDB" id="A0A7J8XIU2"/>
<evidence type="ECO:0000313" key="2">
    <source>
        <dbReference type="EMBL" id="MBA0687173.1"/>
    </source>
</evidence>
<organism evidence="2 3">
    <name type="scientific">Gossypium aridum</name>
    <name type="common">American cotton</name>
    <name type="synonym">Erioxylum aridum</name>
    <dbReference type="NCBI Taxonomy" id="34290"/>
    <lineage>
        <taxon>Eukaryota</taxon>
        <taxon>Viridiplantae</taxon>
        <taxon>Streptophyta</taxon>
        <taxon>Embryophyta</taxon>
        <taxon>Tracheophyta</taxon>
        <taxon>Spermatophyta</taxon>
        <taxon>Magnoliopsida</taxon>
        <taxon>eudicotyledons</taxon>
        <taxon>Gunneridae</taxon>
        <taxon>Pentapetalae</taxon>
        <taxon>rosids</taxon>
        <taxon>malvids</taxon>
        <taxon>Malvales</taxon>
        <taxon>Malvaceae</taxon>
        <taxon>Malvoideae</taxon>
        <taxon>Gossypium</taxon>
    </lineage>
</organism>
<dbReference type="EMBL" id="JABFAA010000007">
    <property type="protein sequence ID" value="MBA0687173.1"/>
    <property type="molecule type" value="Genomic_DNA"/>
</dbReference>
<sequence>MDRNEPHWRTNTSFSPPPLRIWDCRLHSDGLSHGLHAAGLHGSSLSSNSRGSRSKVGSEGYINHHHSVSDGALSYSGSPPYNAQVPRWTSPIPRFNPEELLGSNVGGNLRLILTVLAN</sequence>
<proteinExistence type="predicted"/>
<comment type="caution">
    <text evidence="2">The sequence shown here is derived from an EMBL/GenBank/DDBJ whole genome shotgun (WGS) entry which is preliminary data.</text>
</comment>